<dbReference type="PANTHER" id="PTHR32243">
    <property type="entry name" value="MALTOSE TRANSPORT SYSTEM PERMEASE-RELATED"/>
    <property type="match status" value="1"/>
</dbReference>
<dbReference type="CDD" id="cd06261">
    <property type="entry name" value="TM_PBP2"/>
    <property type="match status" value="1"/>
</dbReference>
<feature type="transmembrane region" description="Helical" evidence="7">
    <location>
        <begin position="12"/>
        <end position="33"/>
    </location>
</feature>
<evidence type="ECO:0000313" key="10">
    <source>
        <dbReference type="EMBL" id="OOP65799.1"/>
    </source>
</evidence>
<comment type="caution">
    <text evidence="10">The sequence shown here is derived from an EMBL/GenBank/DDBJ whole genome shotgun (WGS) entry which is preliminary data.</text>
</comment>
<gene>
    <name evidence="10" type="ORF">BWZ43_24335</name>
    <name evidence="9" type="ORF">P5X88_18400</name>
</gene>
<dbReference type="GeneID" id="79868890"/>
<dbReference type="Pfam" id="PF00528">
    <property type="entry name" value="BPD_transp_1"/>
    <property type="match status" value="1"/>
</dbReference>
<dbReference type="PANTHER" id="PTHR32243:SF24">
    <property type="entry name" value="DIACETYLCHITOBIOSE UPTAKE SYSTEM PERMEASE PROTEIN NGCG"/>
    <property type="match status" value="1"/>
</dbReference>
<dbReference type="EMBL" id="JAROYP010000011">
    <property type="protein sequence ID" value="MDH5162908.1"/>
    <property type="molecule type" value="Genomic_DNA"/>
</dbReference>
<dbReference type="Gene3D" id="1.10.3720.10">
    <property type="entry name" value="MetI-like"/>
    <property type="match status" value="1"/>
</dbReference>
<keyword evidence="5 7" id="KW-1133">Transmembrane helix</keyword>
<dbReference type="Proteomes" id="UP001159179">
    <property type="component" value="Unassembled WGS sequence"/>
</dbReference>
<accession>A0A8E2LD69</accession>
<keyword evidence="4 7" id="KW-0812">Transmembrane</keyword>
<dbReference type="RefSeq" id="WP_058005728.1">
    <property type="nucleotide sequence ID" value="NZ_BOQX01000005.1"/>
</dbReference>
<evidence type="ECO:0000256" key="1">
    <source>
        <dbReference type="ARBA" id="ARBA00004651"/>
    </source>
</evidence>
<evidence type="ECO:0000256" key="2">
    <source>
        <dbReference type="ARBA" id="ARBA00022448"/>
    </source>
</evidence>
<dbReference type="PROSITE" id="PS50928">
    <property type="entry name" value="ABC_TM1"/>
    <property type="match status" value="1"/>
</dbReference>
<feature type="transmembrane region" description="Helical" evidence="7">
    <location>
        <begin position="238"/>
        <end position="259"/>
    </location>
</feature>
<evidence type="ECO:0000256" key="4">
    <source>
        <dbReference type="ARBA" id="ARBA00022692"/>
    </source>
</evidence>
<evidence type="ECO:0000256" key="6">
    <source>
        <dbReference type="ARBA" id="ARBA00023136"/>
    </source>
</evidence>
<keyword evidence="11" id="KW-1185">Reference proteome</keyword>
<comment type="similarity">
    <text evidence="7">Belongs to the binding-protein-dependent transport system permease family.</text>
</comment>
<feature type="domain" description="ABC transmembrane type-1" evidence="8">
    <location>
        <begin position="68"/>
        <end position="259"/>
    </location>
</feature>
<dbReference type="InterPro" id="IPR000515">
    <property type="entry name" value="MetI-like"/>
</dbReference>
<dbReference type="InterPro" id="IPR050901">
    <property type="entry name" value="BP-dep_ABC_trans_perm"/>
</dbReference>
<feature type="transmembrane region" description="Helical" evidence="7">
    <location>
        <begin position="72"/>
        <end position="93"/>
    </location>
</feature>
<name>A0A8E2LD69_9BACI</name>
<dbReference type="SUPFAM" id="SSF161098">
    <property type="entry name" value="MetI-like"/>
    <property type="match status" value="1"/>
</dbReference>
<dbReference type="InterPro" id="IPR035906">
    <property type="entry name" value="MetI-like_sf"/>
</dbReference>
<organism evidence="10 11">
    <name type="scientific">Heyndrickxia oleronia</name>
    <dbReference type="NCBI Taxonomy" id="38875"/>
    <lineage>
        <taxon>Bacteria</taxon>
        <taxon>Bacillati</taxon>
        <taxon>Bacillota</taxon>
        <taxon>Bacilli</taxon>
        <taxon>Bacillales</taxon>
        <taxon>Bacillaceae</taxon>
        <taxon>Heyndrickxia</taxon>
    </lineage>
</organism>
<protein>
    <submittedName>
        <fullName evidence="9">Carbohydrate ABC transporter permease</fullName>
    </submittedName>
    <submittedName>
        <fullName evidence="10">Sugar ABC transporter permease</fullName>
    </submittedName>
</protein>
<evidence type="ECO:0000313" key="9">
    <source>
        <dbReference type="EMBL" id="MDH5162908.1"/>
    </source>
</evidence>
<keyword evidence="6 7" id="KW-0472">Membrane</keyword>
<proteinExistence type="inferred from homology"/>
<evidence type="ECO:0000313" key="11">
    <source>
        <dbReference type="Proteomes" id="UP000189761"/>
    </source>
</evidence>
<dbReference type="AlphaFoldDB" id="A0A8E2LD69"/>
<evidence type="ECO:0000256" key="3">
    <source>
        <dbReference type="ARBA" id="ARBA00022475"/>
    </source>
</evidence>
<reference evidence="9" key="2">
    <citation type="submission" date="2023-03" db="EMBL/GenBank/DDBJ databases">
        <title>Bacterial isolates from washroom surfaces on a university campus.</title>
        <authorList>
            <person name="Holman D.B."/>
            <person name="Gzyl K.E."/>
            <person name="Taheri A.E."/>
        </authorList>
    </citation>
    <scope>NUCLEOTIDE SEQUENCE</scope>
    <source>
        <strain evidence="9">RD03</strain>
    </source>
</reference>
<dbReference type="EMBL" id="MTLA01000450">
    <property type="protein sequence ID" value="OOP65799.1"/>
    <property type="molecule type" value="Genomic_DNA"/>
</dbReference>
<evidence type="ECO:0000259" key="8">
    <source>
        <dbReference type="PROSITE" id="PS50928"/>
    </source>
</evidence>
<evidence type="ECO:0000256" key="7">
    <source>
        <dbReference type="RuleBase" id="RU363032"/>
    </source>
</evidence>
<reference evidence="10 11" key="1">
    <citation type="submission" date="2017-01" db="EMBL/GenBank/DDBJ databases">
        <title>Draft genome sequence of Bacillus oleronius.</title>
        <authorList>
            <person name="Allam M."/>
        </authorList>
    </citation>
    <scope>NUCLEOTIDE SEQUENCE [LARGE SCALE GENOMIC DNA]</scope>
    <source>
        <strain evidence="10 11">DSM 9356</strain>
    </source>
</reference>
<feature type="transmembrane region" description="Helical" evidence="7">
    <location>
        <begin position="139"/>
        <end position="159"/>
    </location>
</feature>
<dbReference type="Proteomes" id="UP000189761">
    <property type="component" value="Unassembled WGS sequence"/>
</dbReference>
<feature type="transmembrane region" description="Helical" evidence="7">
    <location>
        <begin position="105"/>
        <end position="127"/>
    </location>
</feature>
<feature type="transmembrane region" description="Helical" evidence="7">
    <location>
        <begin position="180"/>
        <end position="202"/>
    </location>
</feature>
<comment type="subcellular location">
    <subcellularLocation>
        <location evidence="1 7">Cell membrane</location>
        <topology evidence="1 7">Multi-pass membrane protein</topology>
    </subcellularLocation>
</comment>
<dbReference type="GO" id="GO:0005886">
    <property type="term" value="C:plasma membrane"/>
    <property type="evidence" value="ECO:0007669"/>
    <property type="project" value="UniProtKB-SubCell"/>
</dbReference>
<keyword evidence="3" id="KW-1003">Cell membrane</keyword>
<dbReference type="GO" id="GO:0055085">
    <property type="term" value="P:transmembrane transport"/>
    <property type="evidence" value="ECO:0007669"/>
    <property type="project" value="InterPro"/>
</dbReference>
<evidence type="ECO:0000256" key="5">
    <source>
        <dbReference type="ARBA" id="ARBA00022989"/>
    </source>
</evidence>
<sequence>MIKRFPQTIKYTILLIFSFLALYPVFLMIVSSFKSNLEILTSPLGLPKSFSLENYLTVWNKVNFSGYLWNSIYVSALSIFLILFVSSLAAYYLSRYAYKWNTYILFFFMLGLMLPMKLAILPLYMIMMKLNLLDSLSSLVIIYVAGGIPFAVFVFYGFFRSLPKDLDQSARLDGCNEFQVYYKIILPLMKPPLAIVGIVNLISVWNDFFYPLIFIHDDDKSTIPLGMLTLFGEYDTDWNLLFSGLSISSLPMIIAFLFASKQFIEGLTSGAMK</sequence>
<keyword evidence="2 7" id="KW-0813">Transport</keyword>